<evidence type="ECO:0000313" key="2">
    <source>
        <dbReference type="Proteomes" id="UP000789920"/>
    </source>
</evidence>
<sequence length="357" mass="40429">MLKLFTNVIKKKPSQDINISKNTTKDPAKTPNASDSYFNFVPEEESADLNVANEVDSYEKTKISFTDETTALADKARGTTDRKRPISMRKGKTHSGIFQPEIGTIIPSRLYGSSESFARLSEFLSSNVYQGPLTYLVVRKLSARSDIEVLYPIENVKVGETAKKELQGIDQKHYTTTSQNCKDIYENDPVYHTIYLKHIIPSKTSLYRSVLKQVYNDFTILEAQQVSPSGEPTITIKSECLIGADTEFRRTGSISNTWHFDFEGKDYRWRPSVFGAKDCDLICEWIEYEVQPSLIGSAKKKNKVIIASLKRPEQLTKDNWDVVGDLTITKTAWENVKEPRSLEIILVLGCLIMLDVS</sequence>
<organism evidence="1 2">
    <name type="scientific">Racocetra persica</name>
    <dbReference type="NCBI Taxonomy" id="160502"/>
    <lineage>
        <taxon>Eukaryota</taxon>
        <taxon>Fungi</taxon>
        <taxon>Fungi incertae sedis</taxon>
        <taxon>Mucoromycota</taxon>
        <taxon>Glomeromycotina</taxon>
        <taxon>Glomeromycetes</taxon>
        <taxon>Diversisporales</taxon>
        <taxon>Gigasporaceae</taxon>
        <taxon>Racocetra</taxon>
    </lineage>
</organism>
<name>A0ACA9MF89_9GLOM</name>
<reference evidence="1" key="1">
    <citation type="submission" date="2021-06" db="EMBL/GenBank/DDBJ databases">
        <authorList>
            <person name="Kallberg Y."/>
            <person name="Tangrot J."/>
            <person name="Rosling A."/>
        </authorList>
    </citation>
    <scope>NUCLEOTIDE SEQUENCE</scope>
    <source>
        <strain evidence="1">MA461A</strain>
    </source>
</reference>
<dbReference type="EMBL" id="CAJVQC010008143">
    <property type="protein sequence ID" value="CAG8588751.1"/>
    <property type="molecule type" value="Genomic_DNA"/>
</dbReference>
<proteinExistence type="predicted"/>
<protein>
    <submittedName>
        <fullName evidence="1">34963_t:CDS:1</fullName>
    </submittedName>
</protein>
<gene>
    <name evidence="1" type="ORF">RPERSI_LOCUS5450</name>
</gene>
<evidence type="ECO:0000313" key="1">
    <source>
        <dbReference type="EMBL" id="CAG8588751.1"/>
    </source>
</evidence>
<dbReference type="Proteomes" id="UP000789920">
    <property type="component" value="Unassembled WGS sequence"/>
</dbReference>
<accession>A0ACA9MF89</accession>
<comment type="caution">
    <text evidence="1">The sequence shown here is derived from an EMBL/GenBank/DDBJ whole genome shotgun (WGS) entry which is preliminary data.</text>
</comment>
<keyword evidence="2" id="KW-1185">Reference proteome</keyword>